<dbReference type="GO" id="GO:0032259">
    <property type="term" value="P:methylation"/>
    <property type="evidence" value="ECO:0007669"/>
    <property type="project" value="UniProtKB-KW"/>
</dbReference>
<proteinExistence type="inferred from homology"/>
<dbReference type="OrthoDB" id="9804309at2"/>
<evidence type="ECO:0000256" key="1">
    <source>
        <dbReference type="ARBA" id="ARBA00022691"/>
    </source>
</evidence>
<dbReference type="Pfam" id="PF01980">
    <property type="entry name" value="TrmO_N"/>
    <property type="match status" value="1"/>
</dbReference>
<dbReference type="InterPro" id="IPR036414">
    <property type="entry name" value="YaeB_N_sf"/>
</dbReference>
<evidence type="ECO:0000259" key="3">
    <source>
        <dbReference type="PROSITE" id="PS51668"/>
    </source>
</evidence>
<comment type="similarity">
    <text evidence="2">Belongs to the tRNA methyltransferase O family.</text>
</comment>
<keyword evidence="5" id="KW-1185">Reference proteome</keyword>
<name>A0A286ED09_9NEIS</name>
<dbReference type="PANTHER" id="PTHR12818">
    <property type="entry name" value="TRNA (ADENINE(37)-N6)-METHYLTRANSFERASE"/>
    <property type="match status" value="1"/>
</dbReference>
<gene>
    <name evidence="4" type="ORF">SAMN02746062_01363</name>
</gene>
<keyword evidence="4" id="KW-0489">Methyltransferase</keyword>
<sequence length="225" mass="24963">MNFNIESIGTIHSPFTQKFGIPRQPDLVPAAQIRIDLHPQFNSDSVRGLAEFEYIWVHFIFHDAIGEGWAQMVRPPRLGGKKKVGVFATRSPHRPNHIGLSLLKLHQISVVNQIVQLHCGGGDLLNGTPVIDIKPYIPFVEAKPDAASGFVQGAPPQLPVHWQPESGKHHLPAQLIALIEQSLAQDPRPAYQDQHERIYGMAMAGVEVKFRIHSQAVWVVSVQAA</sequence>
<dbReference type="InterPro" id="IPR036413">
    <property type="entry name" value="YaeB-like_sf"/>
</dbReference>
<protein>
    <submittedName>
        <fullName evidence="4">tRNA-Thr(GGU) m(6)t(6)A37 methyltransferase TsaA</fullName>
    </submittedName>
</protein>
<dbReference type="InterPro" id="IPR041369">
    <property type="entry name" value="TrmO_C"/>
</dbReference>
<dbReference type="AlphaFoldDB" id="A0A286ED09"/>
<dbReference type="InterPro" id="IPR040372">
    <property type="entry name" value="YaeB-like"/>
</dbReference>
<accession>A0A286ED09</accession>
<evidence type="ECO:0000256" key="2">
    <source>
        <dbReference type="ARBA" id="ARBA00033753"/>
    </source>
</evidence>
<dbReference type="InterPro" id="IPR023370">
    <property type="entry name" value="TrmO-like_N"/>
</dbReference>
<dbReference type="SUPFAM" id="SSF118196">
    <property type="entry name" value="YaeB-like"/>
    <property type="match status" value="1"/>
</dbReference>
<dbReference type="PROSITE" id="PS01318">
    <property type="entry name" value="TSAA_1"/>
    <property type="match status" value="1"/>
</dbReference>
<dbReference type="RefSeq" id="WP_097114397.1">
    <property type="nucleotide sequence ID" value="NZ_CP083931.1"/>
</dbReference>
<evidence type="ECO:0000313" key="4">
    <source>
        <dbReference type="EMBL" id="SOD68704.1"/>
    </source>
</evidence>
<dbReference type="NCBIfam" id="TIGR00104">
    <property type="entry name" value="tRNA_TsaA"/>
    <property type="match status" value="1"/>
</dbReference>
<organism evidence="4 5">
    <name type="scientific">Alysiella filiformis DSM 16848</name>
    <dbReference type="NCBI Taxonomy" id="1120981"/>
    <lineage>
        <taxon>Bacteria</taxon>
        <taxon>Pseudomonadati</taxon>
        <taxon>Pseudomonadota</taxon>
        <taxon>Betaproteobacteria</taxon>
        <taxon>Neisseriales</taxon>
        <taxon>Neisseriaceae</taxon>
        <taxon>Alysiella</taxon>
    </lineage>
</organism>
<feature type="domain" description="TsaA-like" evidence="3">
    <location>
        <begin position="5"/>
        <end position="145"/>
    </location>
</feature>
<dbReference type="PANTHER" id="PTHR12818:SF0">
    <property type="entry name" value="TRNA (ADENINE(37)-N6)-METHYLTRANSFERASE"/>
    <property type="match status" value="1"/>
</dbReference>
<keyword evidence="1" id="KW-0949">S-adenosyl-L-methionine</keyword>
<dbReference type="Gene3D" id="3.30.2310.10">
    <property type="entry name" value="YaeB-like"/>
    <property type="match status" value="1"/>
</dbReference>
<evidence type="ECO:0000313" key="5">
    <source>
        <dbReference type="Proteomes" id="UP000219669"/>
    </source>
</evidence>
<dbReference type="InterPro" id="IPR023368">
    <property type="entry name" value="UPF0066_cons_site"/>
</dbReference>
<dbReference type="CDD" id="cd09281">
    <property type="entry name" value="UPF0066"/>
    <property type="match status" value="1"/>
</dbReference>
<dbReference type="GO" id="GO:0008168">
    <property type="term" value="F:methyltransferase activity"/>
    <property type="evidence" value="ECO:0007669"/>
    <property type="project" value="UniProtKB-KW"/>
</dbReference>
<keyword evidence="4" id="KW-0808">Transferase</keyword>
<dbReference type="EMBL" id="OCNF01000010">
    <property type="protein sequence ID" value="SOD68704.1"/>
    <property type="molecule type" value="Genomic_DNA"/>
</dbReference>
<dbReference type="Pfam" id="PF18389">
    <property type="entry name" value="TrmO_C"/>
    <property type="match status" value="1"/>
</dbReference>
<dbReference type="PROSITE" id="PS51668">
    <property type="entry name" value="TSAA_2"/>
    <property type="match status" value="1"/>
</dbReference>
<dbReference type="Proteomes" id="UP000219669">
    <property type="component" value="Unassembled WGS sequence"/>
</dbReference>
<reference evidence="4 5" key="1">
    <citation type="submission" date="2017-09" db="EMBL/GenBank/DDBJ databases">
        <authorList>
            <person name="Ehlers B."/>
            <person name="Leendertz F.H."/>
        </authorList>
    </citation>
    <scope>NUCLEOTIDE SEQUENCE [LARGE SCALE GENOMIC DNA]</scope>
    <source>
        <strain evidence="4 5">DSM 16848</strain>
    </source>
</reference>
<dbReference type="Gene3D" id="2.40.30.70">
    <property type="entry name" value="YaeB-like"/>
    <property type="match status" value="1"/>
</dbReference>